<proteinExistence type="predicted"/>
<evidence type="ECO:0000313" key="1">
    <source>
        <dbReference type="EMBL" id="QJA44711.1"/>
    </source>
</evidence>
<gene>
    <name evidence="3" type="ORF">MM171A00166_0055</name>
    <name evidence="5" type="ORF">MM415A00140_0004</name>
    <name evidence="2" type="ORF">MM415B00227_0072</name>
    <name evidence="1" type="ORF">TM448A00134_0045</name>
    <name evidence="4" type="ORF">TM448B00166_0056</name>
</gene>
<evidence type="ECO:0000313" key="3">
    <source>
        <dbReference type="EMBL" id="QJB00812.1"/>
    </source>
</evidence>
<protein>
    <recommendedName>
        <fullName evidence="6">Holin</fullName>
    </recommendedName>
</protein>
<evidence type="ECO:0000313" key="4">
    <source>
        <dbReference type="EMBL" id="QJH94012.1"/>
    </source>
</evidence>
<accession>A0A6H1ZBA1</accession>
<name>A0A6H1ZBA1_9ZZZZ</name>
<dbReference type="EMBL" id="MT143979">
    <property type="protein sequence ID" value="QJA44711.1"/>
    <property type="molecule type" value="Genomic_DNA"/>
</dbReference>
<dbReference type="EMBL" id="MT143701">
    <property type="protein sequence ID" value="QJB00812.1"/>
    <property type="molecule type" value="Genomic_DNA"/>
</dbReference>
<dbReference type="AlphaFoldDB" id="A0A6H1ZBA1"/>
<organism evidence="1">
    <name type="scientific">viral metagenome</name>
    <dbReference type="NCBI Taxonomy" id="1070528"/>
    <lineage>
        <taxon>unclassified sequences</taxon>
        <taxon>metagenomes</taxon>
        <taxon>organismal metagenomes</taxon>
    </lineage>
</organism>
<reference evidence="1" key="1">
    <citation type="submission" date="2020-03" db="EMBL/GenBank/DDBJ databases">
        <title>The deep terrestrial virosphere.</title>
        <authorList>
            <person name="Holmfeldt K."/>
            <person name="Nilsson E."/>
            <person name="Simone D."/>
            <person name="Lopez-Fernandez M."/>
            <person name="Wu X."/>
            <person name="de Brujin I."/>
            <person name="Lundin D."/>
            <person name="Andersson A."/>
            <person name="Bertilsson S."/>
            <person name="Dopson M."/>
        </authorList>
    </citation>
    <scope>NUCLEOTIDE SEQUENCE</scope>
    <source>
        <strain evidence="3">MM171A00166</strain>
        <strain evidence="5">MM415A00140</strain>
        <strain evidence="2">MM415B00227</strain>
        <strain evidence="1">TM448A00134</strain>
        <strain evidence="4">TM448B00166</strain>
    </source>
</reference>
<dbReference type="EMBL" id="MT145197">
    <property type="protein sequence ID" value="QJI05254.1"/>
    <property type="molecule type" value="Genomic_DNA"/>
</dbReference>
<sequence>MFALLLKWFAGGGISSIGEQINRWQEVKAKAANDHERLEADKMISFYKGQIELNQIAAQHDKWWSPRTLMAWTAAAYVIKTVGYDTVLQLGVTPDPGPEVKGIVWTIIGFYFGARALTDAAGRIFASRR</sequence>
<evidence type="ECO:0000313" key="5">
    <source>
        <dbReference type="EMBL" id="QJI05254.1"/>
    </source>
</evidence>
<dbReference type="EMBL" id="MT144594">
    <property type="protein sequence ID" value="QJH94012.1"/>
    <property type="molecule type" value="Genomic_DNA"/>
</dbReference>
<evidence type="ECO:0008006" key="6">
    <source>
        <dbReference type="Google" id="ProtNLM"/>
    </source>
</evidence>
<dbReference type="EMBL" id="MT141570">
    <property type="protein sequence ID" value="QJA67410.1"/>
    <property type="molecule type" value="Genomic_DNA"/>
</dbReference>
<evidence type="ECO:0000313" key="2">
    <source>
        <dbReference type="EMBL" id="QJA67410.1"/>
    </source>
</evidence>